<dbReference type="GO" id="GO:0005634">
    <property type="term" value="C:nucleus"/>
    <property type="evidence" value="ECO:0007669"/>
    <property type="project" value="TreeGrafter"/>
</dbReference>
<evidence type="ECO:0000259" key="6">
    <source>
        <dbReference type="PROSITE" id="PS51194"/>
    </source>
</evidence>
<dbReference type="Gene3D" id="3.40.50.10810">
    <property type="entry name" value="Tandem AAA-ATPase domain"/>
    <property type="match status" value="1"/>
</dbReference>
<dbReference type="InterPro" id="IPR049730">
    <property type="entry name" value="SNF2/RAD54-like_C"/>
</dbReference>
<organism evidence="7 8">
    <name type="scientific">Podospora fimiseda</name>
    <dbReference type="NCBI Taxonomy" id="252190"/>
    <lineage>
        <taxon>Eukaryota</taxon>
        <taxon>Fungi</taxon>
        <taxon>Dikarya</taxon>
        <taxon>Ascomycota</taxon>
        <taxon>Pezizomycotina</taxon>
        <taxon>Sordariomycetes</taxon>
        <taxon>Sordariomycetidae</taxon>
        <taxon>Sordariales</taxon>
        <taxon>Podosporaceae</taxon>
        <taxon>Podospora</taxon>
    </lineage>
</organism>
<dbReference type="GO" id="GO:0016787">
    <property type="term" value="F:hydrolase activity"/>
    <property type="evidence" value="ECO:0007669"/>
    <property type="project" value="UniProtKB-KW"/>
</dbReference>
<dbReference type="Gene3D" id="3.40.50.300">
    <property type="entry name" value="P-loop containing nucleotide triphosphate hydrolases"/>
    <property type="match status" value="1"/>
</dbReference>
<feature type="compositionally biased region" description="Polar residues" evidence="4">
    <location>
        <begin position="1"/>
        <end position="15"/>
    </location>
</feature>
<dbReference type="EMBL" id="MU865628">
    <property type="protein sequence ID" value="KAK4220844.1"/>
    <property type="molecule type" value="Genomic_DNA"/>
</dbReference>
<keyword evidence="2" id="KW-0378">Hydrolase</keyword>
<keyword evidence="8" id="KW-1185">Reference proteome</keyword>
<keyword evidence="1" id="KW-0547">Nucleotide-binding</keyword>
<dbReference type="InterPro" id="IPR000330">
    <property type="entry name" value="SNF2_N"/>
</dbReference>
<feature type="domain" description="Helicase C-terminal" evidence="6">
    <location>
        <begin position="726"/>
        <end position="885"/>
    </location>
</feature>
<dbReference type="SMART" id="SM00490">
    <property type="entry name" value="HELICc"/>
    <property type="match status" value="1"/>
</dbReference>
<dbReference type="SUPFAM" id="SSF52540">
    <property type="entry name" value="P-loop containing nucleoside triphosphate hydrolases"/>
    <property type="match status" value="2"/>
</dbReference>
<feature type="domain" description="Helicase ATP-binding" evidence="5">
    <location>
        <begin position="302"/>
        <end position="486"/>
    </location>
</feature>
<dbReference type="Proteomes" id="UP001301958">
    <property type="component" value="Unassembled WGS sequence"/>
</dbReference>
<evidence type="ECO:0000313" key="7">
    <source>
        <dbReference type="EMBL" id="KAK4220844.1"/>
    </source>
</evidence>
<dbReference type="PROSITE" id="PS51194">
    <property type="entry name" value="HELICASE_CTER"/>
    <property type="match status" value="1"/>
</dbReference>
<evidence type="ECO:0000256" key="4">
    <source>
        <dbReference type="SAM" id="MobiDB-lite"/>
    </source>
</evidence>
<reference evidence="7" key="2">
    <citation type="submission" date="2023-05" db="EMBL/GenBank/DDBJ databases">
        <authorList>
            <consortium name="Lawrence Berkeley National Laboratory"/>
            <person name="Steindorff A."/>
            <person name="Hensen N."/>
            <person name="Bonometti L."/>
            <person name="Westerberg I."/>
            <person name="Brannstrom I.O."/>
            <person name="Guillou S."/>
            <person name="Cros-Aarteil S."/>
            <person name="Calhoun S."/>
            <person name="Haridas S."/>
            <person name="Kuo A."/>
            <person name="Mondo S."/>
            <person name="Pangilinan J."/>
            <person name="Riley R."/>
            <person name="Labutti K."/>
            <person name="Andreopoulos B."/>
            <person name="Lipzen A."/>
            <person name="Chen C."/>
            <person name="Yanf M."/>
            <person name="Daum C."/>
            <person name="Ng V."/>
            <person name="Clum A."/>
            <person name="Ohm R."/>
            <person name="Martin F."/>
            <person name="Silar P."/>
            <person name="Natvig D."/>
            <person name="Lalanne C."/>
            <person name="Gautier V."/>
            <person name="Ament-Velasquez S.L."/>
            <person name="Kruys A."/>
            <person name="Hutchinson M.I."/>
            <person name="Powell A.J."/>
            <person name="Barry K."/>
            <person name="Miller A.N."/>
            <person name="Grigoriev I.V."/>
            <person name="Debuchy R."/>
            <person name="Gladieux P."/>
            <person name="Thoren M.H."/>
            <person name="Johannesson H."/>
        </authorList>
    </citation>
    <scope>NUCLEOTIDE SEQUENCE</scope>
    <source>
        <strain evidence="7">CBS 990.96</strain>
    </source>
</reference>
<comment type="caution">
    <text evidence="7">The sequence shown here is derived from an EMBL/GenBank/DDBJ whole genome shotgun (WGS) entry which is preliminary data.</text>
</comment>
<feature type="region of interest" description="Disordered" evidence="4">
    <location>
        <begin position="1"/>
        <end position="23"/>
    </location>
</feature>
<name>A0AAN6YKN5_9PEZI</name>
<accession>A0AAN6YKN5</accession>
<sequence length="897" mass="99457">MHTTWPSPSVRSQAPNPHPFISNDKFHDETLQMEMDVDSEGLHVCYGMIPDLIAQFIRTRGNVMGRNIRAALEGDEEHIPLNLDETCCGLSTLSGQLIAVLNSKTSSTLAELDVLGPVQYLCFIQRERLQNAFEELQKSPDKVRISVDITILGPVPLDESVAKVLCRGGLYLQEPYTVPEPYEYRNPQYLDVRLDSLEMLATAAGSAETAEGVGLTKSLNETMTPMDLLLAMIDSLPQNAGLTQAEADARVTTELLAHQREALDFIIARETGNQSKFCNLWSLTSYDMDQKVYQHKITSSKSPHPGDIPGGILADEMGLCKTLSMISAIVATRKQAKINHASRKPKEAKTTIVTSTLVIVPSFLLLEGWIDEIHNHVKPGELTYYKYHGPNRRLDLSKPHALPDVILTTYGTVASECGRSNHGTILRQIHWYRIVLDEAHVIRNWSTKQFKAINNLSAEIRWCMTGTPVQNGVDDIGALVRFLRIPILGEGTKFRTHISGKIKLAGGLSASDYINLKLLLSSICLRRNITVLDLPAVKYTYRRPVFDPHEREVYNSLIRSCMLAIDRSVLGKPNNSVTWHKKNTNSITLSNSVLGSLLQLRLFCNQGISLGPEISSIPSAPDEVLSFLQQKGVSSCKDCGTDILAVQDAAKPGHGFHLTACHSLVCHECIPKLLADLKHVEVDGKTQICPFCQEVDNGGNLLLPRDVSGFQEATQNAMGSSKLGALIDDLMDTCGQGKSIVFSFWLKSLDLVQNLLEERKISFRRVDGSRSKSDKKQSLLDFQTKPDVSVLLMTFGTGSMGLNDLNVANRVHILEPQWNPSVESQGIGRVSRLGQKREVTVIRYVMQKSVEELVENRQVLKLMLAVGGGLGTTKEPFYNQAQKNASDLRQYLSQLLR</sequence>
<dbReference type="InterPro" id="IPR038718">
    <property type="entry name" value="SNF2-like_sf"/>
</dbReference>
<evidence type="ECO:0000256" key="1">
    <source>
        <dbReference type="ARBA" id="ARBA00022741"/>
    </source>
</evidence>
<dbReference type="SMART" id="SM00487">
    <property type="entry name" value="DEXDc"/>
    <property type="match status" value="1"/>
</dbReference>
<proteinExistence type="predicted"/>
<dbReference type="GO" id="GO:0005524">
    <property type="term" value="F:ATP binding"/>
    <property type="evidence" value="ECO:0007669"/>
    <property type="project" value="UniProtKB-KW"/>
</dbReference>
<evidence type="ECO:0000256" key="2">
    <source>
        <dbReference type="ARBA" id="ARBA00022801"/>
    </source>
</evidence>
<evidence type="ECO:0000256" key="3">
    <source>
        <dbReference type="ARBA" id="ARBA00022840"/>
    </source>
</evidence>
<dbReference type="GO" id="GO:0008094">
    <property type="term" value="F:ATP-dependent activity, acting on DNA"/>
    <property type="evidence" value="ECO:0007669"/>
    <property type="project" value="TreeGrafter"/>
</dbReference>
<dbReference type="PANTHER" id="PTHR45626:SF52">
    <property type="entry name" value="SINGLE-STRANDED DNA-DEPENDENT ATPASE (EUROFUNG)"/>
    <property type="match status" value="1"/>
</dbReference>
<dbReference type="Pfam" id="PF00271">
    <property type="entry name" value="Helicase_C"/>
    <property type="match status" value="1"/>
</dbReference>
<dbReference type="InterPro" id="IPR001650">
    <property type="entry name" value="Helicase_C-like"/>
</dbReference>
<dbReference type="Pfam" id="PF00176">
    <property type="entry name" value="SNF2-rel_dom"/>
    <property type="match status" value="1"/>
</dbReference>
<evidence type="ECO:0000313" key="8">
    <source>
        <dbReference type="Proteomes" id="UP001301958"/>
    </source>
</evidence>
<dbReference type="GO" id="GO:0006281">
    <property type="term" value="P:DNA repair"/>
    <property type="evidence" value="ECO:0007669"/>
    <property type="project" value="TreeGrafter"/>
</dbReference>
<dbReference type="PANTHER" id="PTHR45626">
    <property type="entry name" value="TRANSCRIPTION TERMINATION FACTOR 2-RELATED"/>
    <property type="match status" value="1"/>
</dbReference>
<dbReference type="InterPro" id="IPR050628">
    <property type="entry name" value="SNF2_RAD54_helicase_TF"/>
</dbReference>
<dbReference type="CDD" id="cd18793">
    <property type="entry name" value="SF2_C_SNF"/>
    <property type="match status" value="1"/>
</dbReference>
<evidence type="ECO:0000259" key="5">
    <source>
        <dbReference type="PROSITE" id="PS51192"/>
    </source>
</evidence>
<protein>
    <submittedName>
        <fullName evidence="7">SNF2 family N-terminal domain-containing protein</fullName>
    </submittedName>
</protein>
<gene>
    <name evidence="7" type="ORF">QBC38DRAFT_524632</name>
</gene>
<keyword evidence="3" id="KW-0067">ATP-binding</keyword>
<reference evidence="7" key="1">
    <citation type="journal article" date="2023" name="Mol. Phylogenet. Evol.">
        <title>Genome-scale phylogeny and comparative genomics of the fungal order Sordariales.</title>
        <authorList>
            <person name="Hensen N."/>
            <person name="Bonometti L."/>
            <person name="Westerberg I."/>
            <person name="Brannstrom I.O."/>
            <person name="Guillou S."/>
            <person name="Cros-Aarteil S."/>
            <person name="Calhoun S."/>
            <person name="Haridas S."/>
            <person name="Kuo A."/>
            <person name="Mondo S."/>
            <person name="Pangilinan J."/>
            <person name="Riley R."/>
            <person name="LaButti K."/>
            <person name="Andreopoulos B."/>
            <person name="Lipzen A."/>
            <person name="Chen C."/>
            <person name="Yan M."/>
            <person name="Daum C."/>
            <person name="Ng V."/>
            <person name="Clum A."/>
            <person name="Steindorff A."/>
            <person name="Ohm R.A."/>
            <person name="Martin F."/>
            <person name="Silar P."/>
            <person name="Natvig D.O."/>
            <person name="Lalanne C."/>
            <person name="Gautier V."/>
            <person name="Ament-Velasquez S.L."/>
            <person name="Kruys A."/>
            <person name="Hutchinson M.I."/>
            <person name="Powell A.J."/>
            <person name="Barry K."/>
            <person name="Miller A.N."/>
            <person name="Grigoriev I.V."/>
            <person name="Debuchy R."/>
            <person name="Gladieux P."/>
            <person name="Hiltunen Thoren M."/>
            <person name="Johannesson H."/>
        </authorList>
    </citation>
    <scope>NUCLEOTIDE SEQUENCE</scope>
    <source>
        <strain evidence="7">CBS 990.96</strain>
    </source>
</reference>
<dbReference type="CDD" id="cd18008">
    <property type="entry name" value="DEXDc_SHPRH-like"/>
    <property type="match status" value="1"/>
</dbReference>
<dbReference type="AlphaFoldDB" id="A0AAN6YKN5"/>
<dbReference type="InterPro" id="IPR027417">
    <property type="entry name" value="P-loop_NTPase"/>
</dbReference>
<dbReference type="InterPro" id="IPR014001">
    <property type="entry name" value="Helicase_ATP-bd"/>
</dbReference>
<dbReference type="PROSITE" id="PS51192">
    <property type="entry name" value="HELICASE_ATP_BIND_1"/>
    <property type="match status" value="1"/>
</dbReference>